<evidence type="ECO:0000313" key="2">
    <source>
        <dbReference type="Proteomes" id="UP001054945"/>
    </source>
</evidence>
<gene>
    <name evidence="1" type="ORF">CEXT_116911</name>
</gene>
<keyword evidence="2" id="KW-1185">Reference proteome</keyword>
<organism evidence="1 2">
    <name type="scientific">Caerostris extrusa</name>
    <name type="common">Bark spider</name>
    <name type="synonym">Caerostris bankana</name>
    <dbReference type="NCBI Taxonomy" id="172846"/>
    <lineage>
        <taxon>Eukaryota</taxon>
        <taxon>Metazoa</taxon>
        <taxon>Ecdysozoa</taxon>
        <taxon>Arthropoda</taxon>
        <taxon>Chelicerata</taxon>
        <taxon>Arachnida</taxon>
        <taxon>Araneae</taxon>
        <taxon>Araneomorphae</taxon>
        <taxon>Entelegynae</taxon>
        <taxon>Araneoidea</taxon>
        <taxon>Araneidae</taxon>
        <taxon>Caerostris</taxon>
    </lineage>
</organism>
<name>A0AAV4XYL9_CAEEX</name>
<protein>
    <submittedName>
        <fullName evidence="1">Uncharacterized protein</fullName>
    </submittedName>
</protein>
<evidence type="ECO:0000313" key="1">
    <source>
        <dbReference type="EMBL" id="GIZ00283.1"/>
    </source>
</evidence>
<comment type="caution">
    <text evidence="1">The sequence shown here is derived from an EMBL/GenBank/DDBJ whole genome shotgun (WGS) entry which is preliminary data.</text>
</comment>
<accession>A0AAV4XYL9</accession>
<reference evidence="1 2" key="1">
    <citation type="submission" date="2021-06" db="EMBL/GenBank/DDBJ databases">
        <title>Caerostris extrusa draft genome.</title>
        <authorList>
            <person name="Kono N."/>
            <person name="Arakawa K."/>
        </authorList>
    </citation>
    <scope>NUCLEOTIDE SEQUENCE [LARGE SCALE GENOMIC DNA]</scope>
</reference>
<proteinExistence type="predicted"/>
<dbReference type="EMBL" id="BPLR01018531">
    <property type="protein sequence ID" value="GIZ00283.1"/>
    <property type="molecule type" value="Genomic_DNA"/>
</dbReference>
<dbReference type="Proteomes" id="UP001054945">
    <property type="component" value="Unassembled WGS sequence"/>
</dbReference>
<sequence>MQIPSFESGRRPNCTFLNSNSLTGADKSRVIPASRFVQLEFEQQLPSLSVPSSPLWGRHRADRIEQKPRYSSIQICSDGFFHLSWRHFSDVSAFHRHCCLKRRDYLFRCWQRTLRWLVDKWFAEGEGLLRKAFEKFVFYRTEGHFGFVRSDTEMFNIKWYFGKGKVSTGDPLVYIKIYSV</sequence>
<dbReference type="AlphaFoldDB" id="A0AAV4XYL9"/>